<dbReference type="InterPro" id="IPR027417">
    <property type="entry name" value="P-loop_NTPase"/>
</dbReference>
<dbReference type="InterPro" id="IPR050921">
    <property type="entry name" value="T4SS_GSP_E_ATPase"/>
</dbReference>
<dbReference type="InterPro" id="IPR001482">
    <property type="entry name" value="T2SS/T4SS_dom"/>
</dbReference>
<dbReference type="Proteomes" id="UP000298003">
    <property type="component" value="Unassembled WGS sequence"/>
</dbReference>
<proteinExistence type="inferred from homology"/>
<dbReference type="Gene3D" id="3.30.450.380">
    <property type="match status" value="1"/>
</dbReference>
<evidence type="ECO:0000259" key="2">
    <source>
        <dbReference type="Pfam" id="PF00437"/>
    </source>
</evidence>
<dbReference type="GO" id="GO:0016887">
    <property type="term" value="F:ATP hydrolysis activity"/>
    <property type="evidence" value="ECO:0007669"/>
    <property type="project" value="InterPro"/>
</dbReference>
<dbReference type="Pfam" id="PF00437">
    <property type="entry name" value="T2SSE"/>
    <property type="match status" value="1"/>
</dbReference>
<dbReference type="CDD" id="cd01130">
    <property type="entry name" value="VirB11-like_ATPase"/>
    <property type="match status" value="1"/>
</dbReference>
<feature type="domain" description="Bacterial type II secretion system protein E" evidence="2">
    <location>
        <begin position="242"/>
        <end position="437"/>
    </location>
</feature>
<comment type="caution">
    <text evidence="3">The sequence shown here is derived from an EMBL/GenBank/DDBJ whole genome shotgun (WGS) entry which is preliminary data.</text>
</comment>
<dbReference type="GeneID" id="95686414"/>
<dbReference type="RefSeq" id="WP_061268908.1">
    <property type="nucleotide sequence ID" value="NZ_SOZH01000012.1"/>
</dbReference>
<evidence type="ECO:0000313" key="3">
    <source>
        <dbReference type="EMBL" id="TFF04374.1"/>
    </source>
</evidence>
<gene>
    <name evidence="3" type="ORF">E1O70_18180</name>
</gene>
<dbReference type="PANTHER" id="PTHR30486:SF6">
    <property type="entry name" value="TYPE IV PILUS RETRACTATION ATPASE PILT"/>
    <property type="match status" value="1"/>
</dbReference>
<dbReference type="SUPFAM" id="SSF52540">
    <property type="entry name" value="P-loop containing nucleoside triphosphate hydrolases"/>
    <property type="match status" value="1"/>
</dbReference>
<comment type="similarity">
    <text evidence="1">Belongs to the GSP E family.</text>
</comment>
<organism evidence="3 4">
    <name type="scientific">Cellulosimicrobium funkei</name>
    <dbReference type="NCBI Taxonomy" id="264251"/>
    <lineage>
        <taxon>Bacteria</taxon>
        <taxon>Bacillati</taxon>
        <taxon>Actinomycetota</taxon>
        <taxon>Actinomycetes</taxon>
        <taxon>Micrococcales</taxon>
        <taxon>Promicromonosporaceae</taxon>
        <taxon>Cellulosimicrobium</taxon>
    </lineage>
</organism>
<dbReference type="EMBL" id="SOZH01000012">
    <property type="protein sequence ID" value="TFF04374.1"/>
    <property type="molecule type" value="Genomic_DNA"/>
</dbReference>
<evidence type="ECO:0000313" key="4">
    <source>
        <dbReference type="Proteomes" id="UP000298003"/>
    </source>
</evidence>
<protein>
    <submittedName>
        <fullName evidence="3">CpaF family protein</fullName>
    </submittedName>
</protein>
<name>A0A4Y8QYR6_9MICO</name>
<reference evidence="3 4" key="1">
    <citation type="submission" date="2019-03" db="EMBL/GenBank/DDBJ databases">
        <title>Cellulosimicrobium funkei JCM14302 Assembly.</title>
        <authorList>
            <person name="Dou T."/>
        </authorList>
    </citation>
    <scope>NUCLEOTIDE SEQUENCE [LARGE SCALE GENOMIC DNA]</scope>
    <source>
        <strain evidence="3 4">JCM 14302</strain>
    </source>
</reference>
<dbReference type="PANTHER" id="PTHR30486">
    <property type="entry name" value="TWITCHING MOTILITY PROTEIN PILT"/>
    <property type="match status" value="1"/>
</dbReference>
<evidence type="ECO:0000256" key="1">
    <source>
        <dbReference type="ARBA" id="ARBA00006611"/>
    </source>
</evidence>
<dbReference type="AlphaFoldDB" id="A0A4Y8QYR6"/>
<sequence length="517" mass="56510">MTTETQREEQDLAALPMFRSRPASVDVRAALAGTSALAPATNHPASQPGGGDVPTSLPATAAGEVVDAAADREFWRTVRELREEVSRRLTDDLEARGVGGTDVAAREALGQRHIQQVVKDESERRLARNLPALDADYERRLLKALFDAMFRLGRLQPLVDRENVVNIEISGHDRVLLLFADGSHEWVAPVADSDDDLIAFVAFLAARDPNIEHTFTRSSPHLEMPLPGRARLAAAAWVTPRPRVTIRLQHLKEVDLPILRDLGTIDRVLEEFLKSAVLARKTFVIAGQGQGSGKTTLLRGLASALPPMESIATIETDFELYLHEEPERHGRVFAQQARPGSGELTAAGTRAGAITTSMALEKALRHNIDRIIVGEVRGQEVVAMFEAMQGGNGSMSTVHADAARDAIERLAGIAAKDKTLSETYAYRQIAQTIDLIIYISVERDDSGAPHRFISQIIEPVKGERENPYNVTDVFVPGADGRAVPANAPSFVDDLVRVGFDRQLLNARQGLWHEGASR</sequence>
<accession>A0A4Y8QYR6</accession>
<dbReference type="Gene3D" id="3.40.50.300">
    <property type="entry name" value="P-loop containing nucleotide triphosphate hydrolases"/>
    <property type="match status" value="1"/>
</dbReference>
<keyword evidence="4" id="KW-1185">Reference proteome</keyword>